<dbReference type="AlphaFoldDB" id="S0P087"/>
<dbReference type="Gene3D" id="6.10.250.790">
    <property type="match status" value="1"/>
</dbReference>
<dbReference type="SUPFAM" id="SSF102829">
    <property type="entry name" value="Cell division protein ZapA-like"/>
    <property type="match status" value="1"/>
</dbReference>
<keyword evidence="1" id="KW-0175">Coiled coil</keyword>
<organism evidence="2 3">
    <name type="scientific">Enterococcus sulfureus ATCC 49903</name>
    <dbReference type="NCBI Taxonomy" id="1140003"/>
    <lineage>
        <taxon>Bacteria</taxon>
        <taxon>Bacillati</taxon>
        <taxon>Bacillota</taxon>
        <taxon>Bacilli</taxon>
        <taxon>Lactobacillales</taxon>
        <taxon>Enterococcaceae</taxon>
        <taxon>Enterococcus</taxon>
    </lineage>
</organism>
<sequence>MAIQKKRYKAVIDHQSYTIIGTQSTKHMDMVTSIVNEQLAELHRLSPQLDKEQAAILMAINAVSDQLTKQEQILRLTNQVEELKHAAIKAVELENRLKRIEAIEQEARQVLEKNGKKDPVIQNHLEAQSILNEERKRSIKEKSSQG</sequence>
<evidence type="ECO:0000313" key="2">
    <source>
        <dbReference type="EMBL" id="EOT83590.1"/>
    </source>
</evidence>
<keyword evidence="2" id="KW-0131">Cell cycle</keyword>
<dbReference type="PATRIC" id="fig|1140003.3.peg.1322"/>
<evidence type="ECO:0000313" key="3">
    <source>
        <dbReference type="Proteomes" id="UP000015961"/>
    </source>
</evidence>
<proteinExistence type="predicted"/>
<reference evidence="2 3" key="1">
    <citation type="submission" date="2013-03" db="EMBL/GenBank/DDBJ databases">
        <title>The Genome Sequence of Enterococcus sulfureus ATCC_49903 (PacBio/Illumina hybrid assembly).</title>
        <authorList>
            <consortium name="The Broad Institute Genomics Platform"/>
            <consortium name="The Broad Institute Genome Sequencing Center for Infectious Disease"/>
            <person name="Earl A."/>
            <person name="Russ C."/>
            <person name="Gilmore M."/>
            <person name="Surin D."/>
            <person name="Walker B."/>
            <person name="Young S."/>
            <person name="Zeng Q."/>
            <person name="Gargeya S."/>
            <person name="Fitzgerald M."/>
            <person name="Haas B."/>
            <person name="Abouelleil A."/>
            <person name="Allen A.W."/>
            <person name="Alvarado L."/>
            <person name="Arachchi H.M."/>
            <person name="Berlin A.M."/>
            <person name="Chapman S.B."/>
            <person name="Gainer-Dewar J."/>
            <person name="Goldberg J."/>
            <person name="Griggs A."/>
            <person name="Gujja S."/>
            <person name="Hansen M."/>
            <person name="Howarth C."/>
            <person name="Imamovic A."/>
            <person name="Ireland A."/>
            <person name="Larimer J."/>
            <person name="McCowan C."/>
            <person name="Murphy C."/>
            <person name="Pearson M."/>
            <person name="Poon T.W."/>
            <person name="Priest M."/>
            <person name="Roberts A."/>
            <person name="Saif S."/>
            <person name="Shea T."/>
            <person name="Sisk P."/>
            <person name="Sykes S."/>
            <person name="Wortman J."/>
            <person name="Nusbaum C."/>
            <person name="Birren B."/>
        </authorList>
    </citation>
    <scope>NUCLEOTIDE SEQUENCE [LARGE SCALE GENOMIC DNA]</scope>
    <source>
        <strain evidence="2 3">ATCC 49903</strain>
    </source>
</reference>
<protein>
    <submittedName>
        <fullName evidence="2">Cell division protein ZapA</fullName>
    </submittedName>
</protein>
<keyword evidence="3" id="KW-1185">Reference proteome</keyword>
<dbReference type="STRING" id="1140003.OMY_01368"/>
<dbReference type="GO" id="GO:0051301">
    <property type="term" value="P:cell division"/>
    <property type="evidence" value="ECO:0007669"/>
    <property type="project" value="UniProtKB-KW"/>
</dbReference>
<dbReference type="EMBL" id="ASWO01000005">
    <property type="protein sequence ID" value="EOT83590.1"/>
    <property type="molecule type" value="Genomic_DNA"/>
</dbReference>
<dbReference type="OrthoDB" id="2139724at2"/>
<accession>S0P087</accession>
<dbReference type="Proteomes" id="UP000015961">
    <property type="component" value="Unassembled WGS sequence"/>
</dbReference>
<gene>
    <name evidence="2" type="ORF">I573_01312</name>
</gene>
<dbReference type="eggNOG" id="COG3027">
    <property type="taxonomic scope" value="Bacteria"/>
</dbReference>
<dbReference type="InterPro" id="IPR053712">
    <property type="entry name" value="Bac_CellDiv_Activator"/>
</dbReference>
<dbReference type="InterPro" id="IPR007838">
    <property type="entry name" value="Cell_div_ZapA-like"/>
</dbReference>
<dbReference type="RefSeq" id="WP_016185816.1">
    <property type="nucleotide sequence ID" value="NZ_ASWO01000005.1"/>
</dbReference>
<dbReference type="Pfam" id="PF05164">
    <property type="entry name" value="ZapA"/>
    <property type="match status" value="1"/>
</dbReference>
<name>S0P087_9ENTE</name>
<keyword evidence="2" id="KW-0132">Cell division</keyword>
<comment type="caution">
    <text evidence="2">The sequence shown here is derived from an EMBL/GenBank/DDBJ whole genome shotgun (WGS) entry which is preliminary data.</text>
</comment>
<feature type="coiled-coil region" evidence="1">
    <location>
        <begin position="76"/>
        <end position="113"/>
    </location>
</feature>
<dbReference type="InterPro" id="IPR036192">
    <property type="entry name" value="Cell_div_ZapA-like_sf"/>
</dbReference>
<evidence type="ECO:0000256" key="1">
    <source>
        <dbReference type="SAM" id="Coils"/>
    </source>
</evidence>